<evidence type="ECO:0000313" key="3">
    <source>
        <dbReference type="Proteomes" id="UP000325395"/>
    </source>
</evidence>
<dbReference type="EMBL" id="ML736109">
    <property type="protein sequence ID" value="KAE8410129.1"/>
    <property type="molecule type" value="Genomic_DNA"/>
</dbReference>
<protein>
    <submittedName>
        <fullName evidence="2">Uncharacterized protein</fullName>
    </submittedName>
</protein>
<sequence>MKRYDMINGQGQYVVVIIVVSMYLSVFSFYFTGALAHSVILHNCANYSSRMQVAGMVP</sequence>
<proteinExistence type="predicted"/>
<gene>
    <name evidence="2" type="ORF">BDV36DRAFT_278751</name>
</gene>
<keyword evidence="3" id="KW-1185">Reference proteome</keyword>
<dbReference type="Proteomes" id="UP000325395">
    <property type="component" value="Unassembled WGS sequence"/>
</dbReference>
<organism evidence="2 3">
    <name type="scientific">Aspergillus pseudocaelatus</name>
    <dbReference type="NCBI Taxonomy" id="1825620"/>
    <lineage>
        <taxon>Eukaryota</taxon>
        <taxon>Fungi</taxon>
        <taxon>Dikarya</taxon>
        <taxon>Ascomycota</taxon>
        <taxon>Pezizomycotina</taxon>
        <taxon>Eurotiomycetes</taxon>
        <taxon>Eurotiomycetidae</taxon>
        <taxon>Eurotiales</taxon>
        <taxon>Aspergillaceae</taxon>
        <taxon>Aspergillus</taxon>
        <taxon>Aspergillus subgen. Circumdati</taxon>
    </lineage>
</organism>
<keyword evidence="1" id="KW-0472">Membrane</keyword>
<evidence type="ECO:0000313" key="2">
    <source>
        <dbReference type="EMBL" id="KAE8410129.1"/>
    </source>
</evidence>
<name>A0ABQ6VYY3_9EURO</name>
<accession>A0ABQ6VYY3</accession>
<feature type="transmembrane region" description="Helical" evidence="1">
    <location>
        <begin position="12"/>
        <end position="31"/>
    </location>
</feature>
<keyword evidence="1" id="KW-0812">Transmembrane</keyword>
<evidence type="ECO:0000256" key="1">
    <source>
        <dbReference type="SAM" id="Phobius"/>
    </source>
</evidence>
<keyword evidence="1" id="KW-1133">Transmembrane helix</keyword>
<reference evidence="2 3" key="1">
    <citation type="submission" date="2019-04" db="EMBL/GenBank/DDBJ databases">
        <authorList>
            <consortium name="DOE Joint Genome Institute"/>
            <person name="Mondo S."/>
            <person name="Kjaerbolling I."/>
            <person name="Vesth T."/>
            <person name="Frisvad J.C."/>
            <person name="Nybo J.L."/>
            <person name="Theobald S."/>
            <person name="Kildgaard S."/>
            <person name="Isbrandt T."/>
            <person name="Kuo A."/>
            <person name="Sato A."/>
            <person name="Lyhne E.K."/>
            <person name="Kogle M.E."/>
            <person name="Wiebenga A."/>
            <person name="Kun R.S."/>
            <person name="Lubbers R.J."/>
            <person name="Makela M.R."/>
            <person name="Barry K."/>
            <person name="Chovatia M."/>
            <person name="Clum A."/>
            <person name="Daum C."/>
            <person name="Haridas S."/>
            <person name="He G."/>
            <person name="LaButti K."/>
            <person name="Lipzen A."/>
            <person name="Riley R."/>
            <person name="Salamov A."/>
            <person name="Simmons B.A."/>
            <person name="Magnuson J.K."/>
            <person name="Henrissat B."/>
            <person name="Mortensen U.H."/>
            <person name="Larsen T.O."/>
            <person name="Devries R.P."/>
            <person name="Grigoriev I.V."/>
            <person name="Machida M."/>
            <person name="Baker S.E."/>
            <person name="Andersen M.R."/>
            <person name="Cantor M.N."/>
            <person name="Hua S.X."/>
        </authorList>
    </citation>
    <scope>NUCLEOTIDE SEQUENCE [LARGE SCALE GENOMIC DNA]</scope>
    <source>
        <strain evidence="2 3">CBS 117616</strain>
    </source>
</reference>